<accession>A0ABU2N575</accession>
<protein>
    <submittedName>
        <fullName evidence="2">Uncharacterized protein</fullName>
    </submittedName>
</protein>
<feature type="transmembrane region" description="Helical" evidence="1">
    <location>
        <begin position="58"/>
        <end position="83"/>
    </location>
</feature>
<keyword evidence="3" id="KW-1185">Reference proteome</keyword>
<feature type="transmembrane region" description="Helical" evidence="1">
    <location>
        <begin position="125"/>
        <end position="144"/>
    </location>
</feature>
<sequence>MAVLVFGLLIAGVVVEAAYELAVGPHPLANDWLHDTLIFGSAAMCAVGAGRHASGRRAWLCIAAALFSLGLGEVLWGLLYLGVEPDAIPYPNPASVFWLASYPLFMAGIVLIVRSRVSRFELHRWLDGLVVVLIVATPMVALVLEPVLREAPSDPFGQIVALSYPFGDLVLIGALLGAVPLMSWRVDAGWWWLGVGLLCMTLVDAVYAVGAISATYHEGPYDFLWSAGSVAIAVAAWRRTTDFLSGFEPVGWPAVILPLGAQVFAFATQIYAYFDELPRTERLLTAVVLGIGIAQIIASRPRAPHEVASPPATPGHTS</sequence>
<dbReference type="Proteomes" id="UP001183202">
    <property type="component" value="Unassembled WGS sequence"/>
</dbReference>
<feature type="transmembrane region" description="Helical" evidence="1">
    <location>
        <begin position="250"/>
        <end position="274"/>
    </location>
</feature>
<keyword evidence="1" id="KW-0812">Transmembrane</keyword>
<keyword evidence="1" id="KW-0472">Membrane</keyword>
<evidence type="ECO:0000313" key="2">
    <source>
        <dbReference type="EMBL" id="MDT0349050.1"/>
    </source>
</evidence>
<dbReference type="EMBL" id="JAVREJ010000003">
    <property type="protein sequence ID" value="MDT0349050.1"/>
    <property type="molecule type" value="Genomic_DNA"/>
</dbReference>
<feature type="transmembrane region" description="Helical" evidence="1">
    <location>
        <begin position="190"/>
        <end position="214"/>
    </location>
</feature>
<evidence type="ECO:0000256" key="1">
    <source>
        <dbReference type="SAM" id="Phobius"/>
    </source>
</evidence>
<feature type="transmembrane region" description="Helical" evidence="1">
    <location>
        <begin position="156"/>
        <end position="178"/>
    </location>
</feature>
<reference evidence="3" key="1">
    <citation type="submission" date="2023-07" db="EMBL/GenBank/DDBJ databases">
        <title>30 novel species of actinomycetes from the DSMZ collection.</title>
        <authorList>
            <person name="Nouioui I."/>
        </authorList>
    </citation>
    <scope>NUCLEOTIDE SEQUENCE [LARGE SCALE GENOMIC DNA]</scope>
    <source>
        <strain evidence="3">DSM 45834</strain>
    </source>
</reference>
<comment type="caution">
    <text evidence="2">The sequence shown here is derived from an EMBL/GenBank/DDBJ whole genome shotgun (WGS) entry which is preliminary data.</text>
</comment>
<feature type="transmembrane region" description="Helical" evidence="1">
    <location>
        <begin position="33"/>
        <end position="51"/>
    </location>
</feature>
<organism evidence="2 3">
    <name type="scientific">Pseudonocardia charpentierae</name>
    <dbReference type="NCBI Taxonomy" id="3075545"/>
    <lineage>
        <taxon>Bacteria</taxon>
        <taxon>Bacillati</taxon>
        <taxon>Actinomycetota</taxon>
        <taxon>Actinomycetes</taxon>
        <taxon>Pseudonocardiales</taxon>
        <taxon>Pseudonocardiaceae</taxon>
        <taxon>Pseudonocardia</taxon>
    </lineage>
</organism>
<proteinExistence type="predicted"/>
<feature type="transmembrane region" description="Helical" evidence="1">
    <location>
        <begin position="95"/>
        <end position="113"/>
    </location>
</feature>
<evidence type="ECO:0000313" key="3">
    <source>
        <dbReference type="Proteomes" id="UP001183202"/>
    </source>
</evidence>
<name>A0ABU2N575_9PSEU</name>
<gene>
    <name evidence="2" type="ORF">RM445_05870</name>
</gene>
<dbReference type="RefSeq" id="WP_311555022.1">
    <property type="nucleotide sequence ID" value="NZ_JAVREJ010000003.1"/>
</dbReference>
<keyword evidence="1" id="KW-1133">Transmembrane helix</keyword>